<name>A0A7J7ZXI4_MYOMY</name>
<evidence type="ECO:0000313" key="2">
    <source>
        <dbReference type="Proteomes" id="UP000527355"/>
    </source>
</evidence>
<keyword evidence="2" id="KW-1185">Reference proteome</keyword>
<dbReference type="SUPFAM" id="SSF56574">
    <property type="entry name" value="Serpins"/>
    <property type="match status" value="1"/>
</dbReference>
<protein>
    <submittedName>
        <fullName evidence="1">Uncharacterized protein</fullName>
    </submittedName>
</protein>
<sequence>MRKIWLVPLENAEFHTDLAELHISSWCCHTCSQQMPCHHHGRSGGLPEVLPRAGILFPPRLLGTLLESLRSSGKVFAFSTQCFSFGLLCLFPSGGAEARADDVPGGHGNLAYIKEVKAQVLELPYMGKELSMLILLPKHKWTSASEAEEHSVQYAGFGLYLLLKTHLLQYDLSQ</sequence>
<proteinExistence type="predicted"/>
<dbReference type="Proteomes" id="UP000527355">
    <property type="component" value="Unassembled WGS sequence"/>
</dbReference>
<reference evidence="1 2" key="1">
    <citation type="journal article" date="2020" name="Nature">
        <title>Six reference-quality genomes reveal evolution of bat adaptations.</title>
        <authorList>
            <person name="Jebb D."/>
            <person name="Huang Z."/>
            <person name="Pippel M."/>
            <person name="Hughes G.M."/>
            <person name="Lavrichenko K."/>
            <person name="Devanna P."/>
            <person name="Winkler S."/>
            <person name="Jermiin L.S."/>
            <person name="Skirmuntt E.C."/>
            <person name="Katzourakis A."/>
            <person name="Burkitt-Gray L."/>
            <person name="Ray D.A."/>
            <person name="Sullivan K.A.M."/>
            <person name="Roscito J.G."/>
            <person name="Kirilenko B.M."/>
            <person name="Davalos L.M."/>
            <person name="Corthals A.P."/>
            <person name="Power M.L."/>
            <person name="Jones G."/>
            <person name="Ransome R.D."/>
            <person name="Dechmann D.K.N."/>
            <person name="Locatelli A.G."/>
            <person name="Puechmaille S.J."/>
            <person name="Fedrigo O."/>
            <person name="Jarvis E.D."/>
            <person name="Hiller M."/>
            <person name="Vernes S.C."/>
            <person name="Myers E.W."/>
            <person name="Teeling E.C."/>
        </authorList>
    </citation>
    <scope>NUCLEOTIDE SEQUENCE [LARGE SCALE GENOMIC DNA]</scope>
    <source>
        <strain evidence="1">MMyoMyo1</strain>
        <tissue evidence="1">Flight muscle</tissue>
    </source>
</reference>
<dbReference type="EMBL" id="JABWUV010000002">
    <property type="protein sequence ID" value="KAF6378884.1"/>
    <property type="molecule type" value="Genomic_DNA"/>
</dbReference>
<evidence type="ECO:0000313" key="1">
    <source>
        <dbReference type="EMBL" id="KAF6378884.1"/>
    </source>
</evidence>
<dbReference type="InterPro" id="IPR042185">
    <property type="entry name" value="Serpin_sf_2"/>
</dbReference>
<dbReference type="InterPro" id="IPR036186">
    <property type="entry name" value="Serpin_sf"/>
</dbReference>
<organism evidence="1 2">
    <name type="scientific">Myotis myotis</name>
    <name type="common">Greater mouse-eared bat</name>
    <name type="synonym">Vespertilio myotis</name>
    <dbReference type="NCBI Taxonomy" id="51298"/>
    <lineage>
        <taxon>Eukaryota</taxon>
        <taxon>Metazoa</taxon>
        <taxon>Chordata</taxon>
        <taxon>Craniata</taxon>
        <taxon>Vertebrata</taxon>
        <taxon>Euteleostomi</taxon>
        <taxon>Mammalia</taxon>
        <taxon>Eutheria</taxon>
        <taxon>Laurasiatheria</taxon>
        <taxon>Chiroptera</taxon>
        <taxon>Yangochiroptera</taxon>
        <taxon>Vespertilionidae</taxon>
        <taxon>Myotis</taxon>
    </lineage>
</organism>
<comment type="caution">
    <text evidence="1">The sequence shown here is derived from an EMBL/GenBank/DDBJ whole genome shotgun (WGS) entry which is preliminary data.</text>
</comment>
<gene>
    <name evidence="1" type="ORF">mMyoMyo1_009773</name>
</gene>
<dbReference type="AlphaFoldDB" id="A0A7J7ZXI4"/>
<accession>A0A7J7ZXI4</accession>
<dbReference type="Gene3D" id="2.30.39.10">
    <property type="entry name" value="Alpha-1-antitrypsin, domain 1"/>
    <property type="match status" value="1"/>
</dbReference>